<feature type="transmembrane region" description="Helical" evidence="7">
    <location>
        <begin position="82"/>
        <end position="101"/>
    </location>
</feature>
<feature type="transmembrane region" description="Helical" evidence="7">
    <location>
        <begin position="245"/>
        <end position="266"/>
    </location>
</feature>
<feature type="transmembrane region" description="Helical" evidence="7">
    <location>
        <begin position="6"/>
        <end position="28"/>
    </location>
</feature>
<dbReference type="InParanoid" id="A0A194XC04"/>
<evidence type="ECO:0000256" key="6">
    <source>
        <dbReference type="SAM" id="MobiDB-lite"/>
    </source>
</evidence>
<dbReference type="PANTHER" id="PTHR33048:SF47">
    <property type="entry name" value="INTEGRAL MEMBRANE PROTEIN-RELATED"/>
    <property type="match status" value="1"/>
</dbReference>
<evidence type="ECO:0000259" key="8">
    <source>
        <dbReference type="Pfam" id="PF20684"/>
    </source>
</evidence>
<dbReference type="GeneID" id="28832246"/>
<accession>A0A194XC04</accession>
<feature type="region of interest" description="Disordered" evidence="6">
    <location>
        <begin position="297"/>
        <end position="322"/>
    </location>
</feature>
<keyword evidence="10" id="KW-1185">Reference proteome</keyword>
<organism evidence="9 10">
    <name type="scientific">Mollisia scopiformis</name>
    <name type="common">Conifer needle endophyte fungus</name>
    <name type="synonym">Phialocephala scopiformis</name>
    <dbReference type="NCBI Taxonomy" id="149040"/>
    <lineage>
        <taxon>Eukaryota</taxon>
        <taxon>Fungi</taxon>
        <taxon>Dikarya</taxon>
        <taxon>Ascomycota</taxon>
        <taxon>Pezizomycotina</taxon>
        <taxon>Leotiomycetes</taxon>
        <taxon>Helotiales</taxon>
        <taxon>Mollisiaceae</taxon>
        <taxon>Mollisia</taxon>
    </lineage>
</organism>
<dbReference type="AlphaFoldDB" id="A0A194XC04"/>
<comment type="subcellular location">
    <subcellularLocation>
        <location evidence="1">Membrane</location>
        <topology evidence="1">Multi-pass membrane protein</topology>
    </subcellularLocation>
</comment>
<feature type="transmembrane region" description="Helical" evidence="7">
    <location>
        <begin position="168"/>
        <end position="191"/>
    </location>
</feature>
<reference evidence="9 10" key="1">
    <citation type="submission" date="2015-10" db="EMBL/GenBank/DDBJ databases">
        <title>Full genome of DAOMC 229536 Phialocephala scopiformis, a fungal endophyte of spruce producing the potent anti-insectan compound rugulosin.</title>
        <authorList>
            <consortium name="DOE Joint Genome Institute"/>
            <person name="Walker A.K."/>
            <person name="Frasz S.L."/>
            <person name="Seifert K.A."/>
            <person name="Miller J.D."/>
            <person name="Mondo S.J."/>
            <person name="Labutti K."/>
            <person name="Lipzen A."/>
            <person name="Dockter R."/>
            <person name="Kennedy M."/>
            <person name="Grigoriev I.V."/>
            <person name="Spatafora J.W."/>
        </authorList>
    </citation>
    <scope>NUCLEOTIDE SEQUENCE [LARGE SCALE GENOMIC DNA]</scope>
    <source>
        <strain evidence="9 10">CBS 120377</strain>
    </source>
</reference>
<name>A0A194XC04_MOLSC</name>
<dbReference type="Proteomes" id="UP000070700">
    <property type="component" value="Unassembled WGS sequence"/>
</dbReference>
<evidence type="ECO:0000256" key="3">
    <source>
        <dbReference type="ARBA" id="ARBA00022989"/>
    </source>
</evidence>
<keyword evidence="2 7" id="KW-0812">Transmembrane</keyword>
<dbReference type="GO" id="GO:0016020">
    <property type="term" value="C:membrane"/>
    <property type="evidence" value="ECO:0007669"/>
    <property type="project" value="UniProtKB-SubCell"/>
</dbReference>
<feature type="transmembrane region" description="Helical" evidence="7">
    <location>
        <begin position="122"/>
        <end position="148"/>
    </location>
</feature>
<dbReference type="InterPro" id="IPR049326">
    <property type="entry name" value="Rhodopsin_dom_fungi"/>
</dbReference>
<feature type="compositionally biased region" description="Basic and acidic residues" evidence="6">
    <location>
        <begin position="299"/>
        <end position="315"/>
    </location>
</feature>
<dbReference type="RefSeq" id="XP_018072058.1">
    <property type="nucleotide sequence ID" value="XM_018222520.1"/>
</dbReference>
<dbReference type="OrthoDB" id="10017208at2759"/>
<feature type="domain" description="Rhodopsin" evidence="8">
    <location>
        <begin position="25"/>
        <end position="270"/>
    </location>
</feature>
<dbReference type="EMBL" id="KQ947414">
    <property type="protein sequence ID" value="KUJ17703.1"/>
    <property type="molecule type" value="Genomic_DNA"/>
</dbReference>
<gene>
    <name evidence="9" type="ORF">LY89DRAFT_781852</name>
</gene>
<feature type="transmembrane region" description="Helical" evidence="7">
    <location>
        <begin position="203"/>
        <end position="225"/>
    </location>
</feature>
<evidence type="ECO:0000256" key="4">
    <source>
        <dbReference type="ARBA" id="ARBA00023136"/>
    </source>
</evidence>
<protein>
    <recommendedName>
        <fullName evidence="8">Rhodopsin domain-containing protein</fullName>
    </recommendedName>
</protein>
<comment type="similarity">
    <text evidence="5">Belongs to the SAT4 family.</text>
</comment>
<evidence type="ECO:0000313" key="9">
    <source>
        <dbReference type="EMBL" id="KUJ17703.1"/>
    </source>
</evidence>
<dbReference type="Pfam" id="PF20684">
    <property type="entry name" value="Fung_rhodopsin"/>
    <property type="match status" value="1"/>
</dbReference>
<evidence type="ECO:0000256" key="5">
    <source>
        <dbReference type="ARBA" id="ARBA00038359"/>
    </source>
</evidence>
<dbReference type="KEGG" id="psco:LY89DRAFT_781852"/>
<evidence type="ECO:0000256" key="2">
    <source>
        <dbReference type="ARBA" id="ARBA00022692"/>
    </source>
</evidence>
<evidence type="ECO:0000256" key="7">
    <source>
        <dbReference type="SAM" id="Phobius"/>
    </source>
</evidence>
<dbReference type="PANTHER" id="PTHR33048">
    <property type="entry name" value="PTH11-LIKE INTEGRAL MEMBRANE PROTEIN (AFU_ORTHOLOGUE AFUA_5G11245)"/>
    <property type="match status" value="1"/>
</dbReference>
<sequence length="322" mass="36004">MNYSVSGLVGFIIAIMILSTSAVVLRFWSRLLAARITLGWDDWLALAALPVSLAQMSVVLRGASSGLLGKHIPELTLPELEWSLKLLVAANLLFNVSISFSRLSALAFYSRVFTLPGANSKLWTWSFWIVTSLCIAWPLAMIPMNLFNCSPVRRLWQPWLPGHCMTQFEIYMISGATSVFVDLCVLILPLPKIYLLHMDLRKRFMVGLAFLAGYSVIFMSVGRMIQTAQVGSALDMDPIYTIIPMAYWIEAECGLSILAICLPAIFQLAKRVYRSGLVSLLSSKDFSALEYEMNSGKSRHTDSKRQFSQTSHERIMTPTSDV</sequence>
<evidence type="ECO:0000313" key="10">
    <source>
        <dbReference type="Proteomes" id="UP000070700"/>
    </source>
</evidence>
<evidence type="ECO:0000256" key="1">
    <source>
        <dbReference type="ARBA" id="ARBA00004141"/>
    </source>
</evidence>
<proteinExistence type="inferred from homology"/>
<keyword evidence="4 7" id="KW-0472">Membrane</keyword>
<dbReference type="InterPro" id="IPR052337">
    <property type="entry name" value="SAT4-like"/>
</dbReference>
<keyword evidence="3 7" id="KW-1133">Transmembrane helix</keyword>